<dbReference type="RefSeq" id="XP_018132158.1">
    <property type="nucleotide sequence ID" value="XM_018272599.2"/>
</dbReference>
<dbReference type="PROSITE" id="PS51186">
    <property type="entry name" value="GNAT"/>
    <property type="match status" value="1"/>
</dbReference>
<dbReference type="Pfam" id="PF00583">
    <property type="entry name" value="Acetyltransf_1"/>
    <property type="match status" value="1"/>
</dbReference>
<protein>
    <recommendedName>
        <fullName evidence="1">N-acetyltransferase domain-containing protein</fullName>
    </recommendedName>
</protein>
<dbReference type="AlphaFoldDB" id="A0A1B8GRG6"/>
<feature type="domain" description="N-acetyltransferase" evidence="1">
    <location>
        <begin position="23"/>
        <end position="195"/>
    </location>
</feature>
<dbReference type="Proteomes" id="UP000091956">
    <property type="component" value="Unassembled WGS sequence"/>
</dbReference>
<gene>
    <name evidence="2" type="ORF">VE01_03101</name>
</gene>
<reference evidence="3" key="2">
    <citation type="journal article" date="2018" name="Nat. Commun.">
        <title>Extreme sensitivity to ultraviolet light in the fungal pathogen causing white-nose syndrome of bats.</title>
        <authorList>
            <person name="Palmer J.M."/>
            <person name="Drees K.P."/>
            <person name="Foster J.T."/>
            <person name="Lindner D.L."/>
        </authorList>
    </citation>
    <scope>NUCLEOTIDE SEQUENCE [LARGE SCALE GENOMIC DNA]</scope>
    <source>
        <strain evidence="3">UAMH 10579</strain>
    </source>
</reference>
<dbReference type="Gene3D" id="3.40.630.30">
    <property type="match status" value="1"/>
</dbReference>
<dbReference type="GO" id="GO:0016747">
    <property type="term" value="F:acyltransferase activity, transferring groups other than amino-acyl groups"/>
    <property type="evidence" value="ECO:0007669"/>
    <property type="project" value="InterPro"/>
</dbReference>
<name>A0A1B8GRG6_9PEZI</name>
<dbReference type="GeneID" id="28836487"/>
<accession>A0A1B8GRG6</accession>
<organism evidence="2 3">
    <name type="scientific">Pseudogymnoascus verrucosus</name>
    <dbReference type="NCBI Taxonomy" id="342668"/>
    <lineage>
        <taxon>Eukaryota</taxon>
        <taxon>Fungi</taxon>
        <taxon>Dikarya</taxon>
        <taxon>Ascomycota</taxon>
        <taxon>Pezizomycotina</taxon>
        <taxon>Leotiomycetes</taxon>
        <taxon>Thelebolales</taxon>
        <taxon>Thelebolaceae</taxon>
        <taxon>Pseudogymnoascus</taxon>
    </lineage>
</organism>
<evidence type="ECO:0000259" key="1">
    <source>
        <dbReference type="PROSITE" id="PS51186"/>
    </source>
</evidence>
<reference evidence="2 3" key="1">
    <citation type="submission" date="2016-03" db="EMBL/GenBank/DDBJ databases">
        <title>Comparative genomics of Pseudogymnoascus destructans, the fungus causing white-nose syndrome of bats.</title>
        <authorList>
            <person name="Palmer J.M."/>
            <person name="Drees K.P."/>
            <person name="Foster J.T."/>
            <person name="Lindner D.L."/>
        </authorList>
    </citation>
    <scope>NUCLEOTIDE SEQUENCE [LARGE SCALE GENOMIC DNA]</scope>
    <source>
        <strain evidence="2 3">UAMH 10579</strain>
    </source>
</reference>
<keyword evidence="3" id="KW-1185">Reference proteome</keyword>
<dbReference type="OrthoDB" id="3437758at2759"/>
<dbReference type="SUPFAM" id="SSF55729">
    <property type="entry name" value="Acyl-CoA N-acyltransferases (Nat)"/>
    <property type="match status" value="1"/>
</dbReference>
<evidence type="ECO:0000313" key="2">
    <source>
        <dbReference type="EMBL" id="OBT98425.1"/>
    </source>
</evidence>
<proteinExistence type="predicted"/>
<evidence type="ECO:0000313" key="3">
    <source>
        <dbReference type="Proteomes" id="UP000091956"/>
    </source>
</evidence>
<dbReference type="EMBL" id="KV460217">
    <property type="protein sequence ID" value="OBT98425.1"/>
    <property type="molecule type" value="Genomic_DNA"/>
</dbReference>
<dbReference type="InterPro" id="IPR000182">
    <property type="entry name" value="GNAT_dom"/>
</dbReference>
<dbReference type="InterPro" id="IPR016181">
    <property type="entry name" value="Acyl_CoA_acyltransferase"/>
</dbReference>
<sequence length="206" mass="22638">MASQNSKLFTNHWTATLPSQPHIILRHATPSSISTRLAIIRNPLNRTHITSQPTLWDDSAAATWTTAQQARFDKSTRDFDNLDVLVEVDGVVVGVSAIATIEGDLKDGERLLNVGVMLEEVVRGKGVGKAVTGCLVEIALMMGGRVGVRTMKANVGMRGVMRGLGVEERVEDVMMEGRGLVAEIMYMVEKEKWEELDICLEFGEEV</sequence>